<organism evidence="1 2">
    <name type="scientific">Fasciola gigantica</name>
    <name type="common">Giant liver fluke</name>
    <dbReference type="NCBI Taxonomy" id="46835"/>
    <lineage>
        <taxon>Eukaryota</taxon>
        <taxon>Metazoa</taxon>
        <taxon>Spiralia</taxon>
        <taxon>Lophotrochozoa</taxon>
        <taxon>Platyhelminthes</taxon>
        <taxon>Trematoda</taxon>
        <taxon>Digenea</taxon>
        <taxon>Plagiorchiida</taxon>
        <taxon>Echinostomata</taxon>
        <taxon>Echinostomatoidea</taxon>
        <taxon>Fasciolidae</taxon>
        <taxon>Fasciola</taxon>
    </lineage>
</organism>
<dbReference type="AlphaFoldDB" id="A0A504YZE4"/>
<proteinExistence type="predicted"/>
<reference evidence="1 2" key="1">
    <citation type="submission" date="2019-04" db="EMBL/GenBank/DDBJ databases">
        <title>Annotation for the trematode Fasciola gigantica.</title>
        <authorList>
            <person name="Choi Y.-J."/>
        </authorList>
    </citation>
    <scope>NUCLEOTIDE SEQUENCE [LARGE SCALE GENOMIC DNA]</scope>
    <source>
        <strain evidence="1">Uganda_cow_1</strain>
    </source>
</reference>
<keyword evidence="2" id="KW-1185">Reference proteome</keyword>
<dbReference type="Proteomes" id="UP000316759">
    <property type="component" value="Unassembled WGS sequence"/>
</dbReference>
<evidence type="ECO:0000313" key="2">
    <source>
        <dbReference type="Proteomes" id="UP000316759"/>
    </source>
</evidence>
<dbReference type="OrthoDB" id="6222988at2759"/>
<sequence length="74" mass="8541">MIDHHSGTMIASTNKVKSCAGSRRPNYVTTSQWTNDEQYKLYQQEDSNLQNEEQYACTTRVLFKITPFTGKYSV</sequence>
<comment type="caution">
    <text evidence="1">The sequence shown here is derived from an EMBL/GenBank/DDBJ whole genome shotgun (WGS) entry which is preliminary data.</text>
</comment>
<name>A0A504YZE4_FASGI</name>
<gene>
    <name evidence="1" type="ORF">FGIG_04416</name>
</gene>
<accession>A0A504YZE4</accession>
<protein>
    <submittedName>
        <fullName evidence="1">Uncharacterized protein</fullName>
    </submittedName>
</protein>
<dbReference type="EMBL" id="SUNJ01005951">
    <property type="protein sequence ID" value="TPP63178.1"/>
    <property type="molecule type" value="Genomic_DNA"/>
</dbReference>
<evidence type="ECO:0000313" key="1">
    <source>
        <dbReference type="EMBL" id="TPP63178.1"/>
    </source>
</evidence>